<dbReference type="InterPro" id="IPR000120">
    <property type="entry name" value="Amidase"/>
</dbReference>
<dbReference type="AlphaFoldDB" id="A0A6A5XZ71"/>
<dbReference type="SUPFAM" id="SSF75304">
    <property type="entry name" value="Amidase signature (AS) enzymes"/>
    <property type="match status" value="1"/>
</dbReference>
<proteinExistence type="inferred from homology"/>
<dbReference type="Pfam" id="PF01425">
    <property type="entry name" value="Amidase"/>
    <property type="match status" value="1"/>
</dbReference>
<dbReference type="PANTHER" id="PTHR11895:SF67">
    <property type="entry name" value="AMIDASE DOMAIN-CONTAINING PROTEIN"/>
    <property type="match status" value="1"/>
</dbReference>
<dbReference type="InterPro" id="IPR036928">
    <property type="entry name" value="AS_sf"/>
</dbReference>
<evidence type="ECO:0000313" key="4">
    <source>
        <dbReference type="Proteomes" id="UP000799778"/>
    </source>
</evidence>
<evidence type="ECO:0000256" key="1">
    <source>
        <dbReference type="ARBA" id="ARBA00009199"/>
    </source>
</evidence>
<dbReference type="GO" id="GO:0003824">
    <property type="term" value="F:catalytic activity"/>
    <property type="evidence" value="ECO:0007669"/>
    <property type="project" value="InterPro"/>
</dbReference>
<keyword evidence="4" id="KW-1185">Reference proteome</keyword>
<dbReference type="EMBL" id="ML978068">
    <property type="protein sequence ID" value="KAF2017594.1"/>
    <property type="molecule type" value="Genomic_DNA"/>
</dbReference>
<dbReference type="RefSeq" id="XP_033385933.1">
    <property type="nucleotide sequence ID" value="XM_033521300.1"/>
</dbReference>
<dbReference type="PANTHER" id="PTHR11895">
    <property type="entry name" value="TRANSAMIDASE"/>
    <property type="match status" value="1"/>
</dbReference>
<dbReference type="InterPro" id="IPR020556">
    <property type="entry name" value="Amidase_CS"/>
</dbReference>
<dbReference type="OrthoDB" id="421993at2759"/>
<protein>
    <submittedName>
        <fullName evidence="3">Amidase signature enzyme</fullName>
    </submittedName>
</protein>
<feature type="domain" description="Amidase" evidence="2">
    <location>
        <begin position="147"/>
        <end position="560"/>
    </location>
</feature>
<accession>A0A6A5XZ71</accession>
<dbReference type="InterPro" id="IPR023631">
    <property type="entry name" value="Amidase_dom"/>
</dbReference>
<comment type="similarity">
    <text evidence="1">Belongs to the amidase family.</text>
</comment>
<name>A0A6A5XZ71_9PLEO</name>
<reference evidence="3" key="1">
    <citation type="journal article" date="2020" name="Stud. Mycol.">
        <title>101 Dothideomycetes genomes: a test case for predicting lifestyles and emergence of pathogens.</title>
        <authorList>
            <person name="Haridas S."/>
            <person name="Albert R."/>
            <person name="Binder M."/>
            <person name="Bloem J."/>
            <person name="Labutti K."/>
            <person name="Salamov A."/>
            <person name="Andreopoulos B."/>
            <person name="Baker S."/>
            <person name="Barry K."/>
            <person name="Bills G."/>
            <person name="Bluhm B."/>
            <person name="Cannon C."/>
            <person name="Castanera R."/>
            <person name="Culley D."/>
            <person name="Daum C."/>
            <person name="Ezra D."/>
            <person name="Gonzalez J."/>
            <person name="Henrissat B."/>
            <person name="Kuo A."/>
            <person name="Liang C."/>
            <person name="Lipzen A."/>
            <person name="Lutzoni F."/>
            <person name="Magnuson J."/>
            <person name="Mondo S."/>
            <person name="Nolan M."/>
            <person name="Ohm R."/>
            <person name="Pangilinan J."/>
            <person name="Park H.-J."/>
            <person name="Ramirez L."/>
            <person name="Alfaro M."/>
            <person name="Sun H."/>
            <person name="Tritt A."/>
            <person name="Yoshinaga Y."/>
            <person name="Zwiers L.-H."/>
            <person name="Turgeon B."/>
            <person name="Goodwin S."/>
            <person name="Spatafora J."/>
            <person name="Crous P."/>
            <person name="Grigoriev I."/>
        </authorList>
    </citation>
    <scope>NUCLEOTIDE SEQUENCE</scope>
    <source>
        <strain evidence="3">CBS 175.79</strain>
    </source>
</reference>
<sequence>MPKGSAAMTGFMSYPTPKAHNIPHQTHAAPQNPVVRGTLLHYLSSVVLSVPLLPWVLWNNAGFNSLRKTRELDNMESRFDPTVILLPRDGEVPINYNAVDIDQLRALRAGAQGRFYSIVDFHRAYSSGQTTPSDVVEALLPLIRRDIESRSPHSTAFVDTKVDLVRRSAEASTKRWKDGKQLGVLDGIPFALKDEMDAKGYKRFCGTTKDMTKGKEVETSWCARKLEEAGAVLIGKVNMHELGMDTTNNNPNWGTPLNPYNSKYYTGGSSGGSAYVVGSGIVPFAVGSDGGGSVRIPSNYCGVYGLKPSHGRVSIAPTISPANSTVVQGPLAANMVDLQIAYQVLAQPDPSHISSRQFAPPASGQVPRTKLIGIPREWFDRADPVVQEACLSAIQYFQSELGYEVIDVSIPLTHEGQLAHAMTILAECAAAEPDLSYLTAPNKILLKVAQQTSATDLLLAQKLRHLLMQHLADLYKRYPGIIIVTPTTPNPGWPIGDGDLQYGVSNGNMQVRNMEYVWLANFTGVPCIQFPVGYAEPVQGEGRIPMGLSGHGEWGSEDALIEFGFDGEAWLNKGYQGGRQMPKKWVDVLAKAAV</sequence>
<evidence type="ECO:0000313" key="3">
    <source>
        <dbReference type="EMBL" id="KAF2017594.1"/>
    </source>
</evidence>
<dbReference type="Proteomes" id="UP000799778">
    <property type="component" value="Unassembled WGS sequence"/>
</dbReference>
<dbReference type="PROSITE" id="PS00571">
    <property type="entry name" value="AMIDASES"/>
    <property type="match status" value="1"/>
</dbReference>
<evidence type="ECO:0000259" key="2">
    <source>
        <dbReference type="Pfam" id="PF01425"/>
    </source>
</evidence>
<organism evidence="3 4">
    <name type="scientific">Aaosphaeria arxii CBS 175.79</name>
    <dbReference type="NCBI Taxonomy" id="1450172"/>
    <lineage>
        <taxon>Eukaryota</taxon>
        <taxon>Fungi</taxon>
        <taxon>Dikarya</taxon>
        <taxon>Ascomycota</taxon>
        <taxon>Pezizomycotina</taxon>
        <taxon>Dothideomycetes</taxon>
        <taxon>Pleosporomycetidae</taxon>
        <taxon>Pleosporales</taxon>
        <taxon>Pleosporales incertae sedis</taxon>
        <taxon>Aaosphaeria</taxon>
    </lineage>
</organism>
<gene>
    <name evidence="3" type="ORF">BU24DRAFT_153878</name>
</gene>
<dbReference type="Gene3D" id="3.90.1300.10">
    <property type="entry name" value="Amidase signature (AS) domain"/>
    <property type="match status" value="1"/>
</dbReference>
<dbReference type="GeneID" id="54278697"/>